<dbReference type="AlphaFoldDB" id="A0A265URU3"/>
<keyword evidence="3" id="KW-1185">Reference proteome</keyword>
<gene>
    <name evidence="2" type="ORF">CA834_10245</name>
</gene>
<keyword evidence="1" id="KW-0472">Membrane</keyword>
<feature type="transmembrane region" description="Helical" evidence="1">
    <location>
        <begin position="46"/>
        <end position="64"/>
    </location>
</feature>
<organism evidence="2 3">
    <name type="scientific">Winogradskyella aurantia</name>
    <dbReference type="NCBI Taxonomy" id="1915063"/>
    <lineage>
        <taxon>Bacteria</taxon>
        <taxon>Pseudomonadati</taxon>
        <taxon>Bacteroidota</taxon>
        <taxon>Flavobacteriia</taxon>
        <taxon>Flavobacteriales</taxon>
        <taxon>Flavobacteriaceae</taxon>
        <taxon>Winogradskyella</taxon>
    </lineage>
</organism>
<keyword evidence="1" id="KW-0812">Transmembrane</keyword>
<dbReference type="Proteomes" id="UP000216840">
    <property type="component" value="Unassembled WGS sequence"/>
</dbReference>
<evidence type="ECO:0008006" key="4">
    <source>
        <dbReference type="Google" id="ProtNLM"/>
    </source>
</evidence>
<reference evidence="2 3" key="1">
    <citation type="submission" date="2017-05" db="EMBL/GenBank/DDBJ databases">
        <title>The draft genome sequence of Idiomarina salinarum WNB302.</title>
        <authorList>
            <person name="Sun Y."/>
            <person name="Chen B."/>
            <person name="Du Z."/>
        </authorList>
    </citation>
    <scope>NUCLEOTIDE SEQUENCE [LARGE SCALE GENOMIC DNA]</scope>
    <source>
        <strain evidence="2 3">WNB302</strain>
    </source>
</reference>
<dbReference type="SUPFAM" id="SSF56235">
    <property type="entry name" value="N-terminal nucleophile aminohydrolases (Ntn hydrolases)"/>
    <property type="match status" value="1"/>
</dbReference>
<evidence type="ECO:0000256" key="1">
    <source>
        <dbReference type="SAM" id="Phobius"/>
    </source>
</evidence>
<sequence length="424" mass="48155">MLFLWVGRNDTPVPFSNETIAKTVGANLKRTQMNKSIKRKILRRKIFGLYILITSFFVFIPSYACTIFSGVDCNGQVWNANNEDGPEGIANFINVFPKTNDTKYGYYTLSYFSPANGEGGNIQGGMNEVGLTFDFNAIAYIEGFDLESKKKFTEGDDAILPHILGNMSSVKEVIDFFDNYWFQKGFLSAQMHVADRNGQFAIISASGTQMVEKGQPLVSTNFDICGNEDSSSCWRYPVATEKLTKLGASLSTMLSICQETAQNNNGIVTMYSNIQNLTTGEIWFFSIHDPNIIINTNINELLAKGRKSYTFSNLKSLKEANERKERKESTPVELEPNKLNKYLGTYTNMMVGEIKISLHENGLQFSSPFGSEMLYPQTENTFYLPNTSIRIEFVEDSKSNRKKLRYIEDWYWSFSAWRDDLDNK</sequence>
<protein>
    <recommendedName>
        <fullName evidence="4">Choloylglycine hydrolase/NAAA C-terminal domain-containing protein</fullName>
    </recommendedName>
</protein>
<evidence type="ECO:0000313" key="3">
    <source>
        <dbReference type="Proteomes" id="UP000216840"/>
    </source>
</evidence>
<accession>A0A265URU3</accession>
<name>A0A265URU3_9FLAO</name>
<evidence type="ECO:0000313" key="2">
    <source>
        <dbReference type="EMBL" id="OZV68021.1"/>
    </source>
</evidence>
<proteinExistence type="predicted"/>
<dbReference type="EMBL" id="NGJN01000005">
    <property type="protein sequence ID" value="OZV68021.1"/>
    <property type="molecule type" value="Genomic_DNA"/>
</dbReference>
<keyword evidence="1" id="KW-1133">Transmembrane helix</keyword>
<comment type="caution">
    <text evidence="2">The sequence shown here is derived from an EMBL/GenBank/DDBJ whole genome shotgun (WGS) entry which is preliminary data.</text>
</comment>
<dbReference type="InterPro" id="IPR029055">
    <property type="entry name" value="Ntn_hydrolases_N"/>
</dbReference>
<dbReference type="Gene3D" id="3.60.60.10">
    <property type="entry name" value="Penicillin V Acylase, Chain A"/>
    <property type="match status" value="1"/>
</dbReference>